<dbReference type="AlphaFoldDB" id="A0A1M7CXZ2"/>
<dbReference type="OrthoDB" id="1076448at2"/>
<gene>
    <name evidence="1" type="ORF">SAMN04488494_0560</name>
</gene>
<name>A0A1M7CXZ2_XYLRU</name>
<accession>A0A1M7CXZ2</accession>
<dbReference type="RefSeq" id="WP_139294585.1">
    <property type="nucleotide sequence ID" value="NZ_BPTT01000001.1"/>
</dbReference>
<proteinExistence type="predicted"/>
<dbReference type="EMBL" id="FRCJ01000001">
    <property type="protein sequence ID" value="SHL72007.1"/>
    <property type="molecule type" value="Genomic_DNA"/>
</dbReference>
<evidence type="ECO:0000313" key="1">
    <source>
        <dbReference type="EMBL" id="SHL72007.1"/>
    </source>
</evidence>
<dbReference type="GeneID" id="31500543"/>
<sequence length="391" mass="45032">MKHHLYICVAALLLAGAAPMQAQKKTQAKSKGKGTTTKTNILYVEPEERNYAQNLGGHMFWDYTAKEGNGLQTDFKISKEEHKALVEKYSYSTYEEAYKNLPVLPNPSEVDTREKMTRYTVCVVGPLNEGVNNYEPEPELKAESDRFNKLRMEIAKKARKGQPFDTIHVDKKWPQYNKVLDKMKAVITSLYKMNTDIVLHTEAADFDRGSWLLEKQGGAPRFYYNIYSPLVKQIIKEWFGSAECKQVQAIEDELRARVAAENPKKTPDWFIEGRKREGEIVAQYNRKLLQRWIQKSPTATLASYKNAIAKLIAYNKEVEAIRGNDAITPEYISARYSVKGGLTQLFAYYYYLMDLSDIPLVRTPATQEGAKKFKLEDSPWKLSYPYNLRRE</sequence>
<dbReference type="Proteomes" id="UP000184280">
    <property type="component" value="Unassembled WGS sequence"/>
</dbReference>
<evidence type="ECO:0000313" key="2">
    <source>
        <dbReference type="Proteomes" id="UP000184280"/>
    </source>
</evidence>
<protein>
    <submittedName>
        <fullName evidence="1">Uncharacterized protein</fullName>
    </submittedName>
</protein>
<reference evidence="1 2" key="1">
    <citation type="submission" date="2016-11" db="EMBL/GenBank/DDBJ databases">
        <authorList>
            <person name="Jaros S."/>
            <person name="Januszkiewicz K."/>
            <person name="Wedrychowicz H."/>
        </authorList>
    </citation>
    <scope>NUCLEOTIDE SEQUENCE [LARGE SCALE GENOMIC DNA]</scope>
    <source>
        <strain evidence="1 2">BPI-34</strain>
    </source>
</reference>
<organism evidence="1 2">
    <name type="scientific">Xylanibacter ruminicola</name>
    <name type="common">Prevotella ruminicola</name>
    <dbReference type="NCBI Taxonomy" id="839"/>
    <lineage>
        <taxon>Bacteria</taxon>
        <taxon>Pseudomonadati</taxon>
        <taxon>Bacteroidota</taxon>
        <taxon>Bacteroidia</taxon>
        <taxon>Bacteroidales</taxon>
        <taxon>Prevotellaceae</taxon>
        <taxon>Xylanibacter</taxon>
    </lineage>
</organism>